<dbReference type="AlphaFoldDB" id="A0AAD9IKR4"/>
<evidence type="ECO:0008006" key="4">
    <source>
        <dbReference type="Google" id="ProtNLM"/>
    </source>
</evidence>
<proteinExistence type="predicted"/>
<evidence type="ECO:0000313" key="3">
    <source>
        <dbReference type="Proteomes" id="UP001255856"/>
    </source>
</evidence>
<organism evidence="2 3">
    <name type="scientific">Prototheca wickerhamii</name>
    <dbReference type="NCBI Taxonomy" id="3111"/>
    <lineage>
        <taxon>Eukaryota</taxon>
        <taxon>Viridiplantae</taxon>
        <taxon>Chlorophyta</taxon>
        <taxon>core chlorophytes</taxon>
        <taxon>Trebouxiophyceae</taxon>
        <taxon>Chlorellales</taxon>
        <taxon>Chlorellaceae</taxon>
        <taxon>Prototheca</taxon>
    </lineage>
</organism>
<gene>
    <name evidence="2" type="ORF">QBZ16_003039</name>
</gene>
<protein>
    <recommendedName>
        <fullName evidence="4">Neurochondrin</fullName>
    </recommendedName>
</protein>
<dbReference type="EMBL" id="JASFZW010000003">
    <property type="protein sequence ID" value="KAK2079348.1"/>
    <property type="molecule type" value="Genomic_DNA"/>
</dbReference>
<keyword evidence="3" id="KW-1185">Reference proteome</keyword>
<accession>A0AAD9IKR4</accession>
<sequence>MASRNDNKKFAGLLLVTKAAPLADLDILTRTYQAVGLDFLRKLLLPLQEVRSLRGVRPVENPEELATFGLSIWARLVDVPEVARSEELCTIVPLLLKVVRSGGVRQALAAMHTQSAQEVEALDLKTVGEALRCVLAAAAADPGAGRVALESGAVRTTTDLWARVASRQRADRQTELELLAAQLLDALLRRQPDPEHVFVENEDALVRAVPLLAAALHCHNLESKDETLLQLISLSALERFVALSGVTRSKSFRQQLIASASSWATELQRGLLQVLQSRSGPAQRACALQLTAGTLRLLGPRWAVEDGPDFVQLAAIVARVETGVLLLDALADSAAVLVPDPSASRSAGEAVGPRLDSEASEPPTPGPAPRPGDTQRLLASVTVPESMPWRAGPAVPARERAAGLLPVCFEVLEGAIEALAEAEDPDLPGVEPFEPRVALAVLRTVEEAADSVLQFLEQVAGAEGDGDAVRESLAVASVRLLGRFLVECPLAFGDRVRRLLPFLLSCGADRAGDDGAAVGQGTVFLLPVLVQVTEKPPAAGPETTLPVAEAPGVPEPERDAWLRALAAPPALLPLLAYGRRCALCALRAVTDEAMHRADVALLHASQVLAAVLESARAGEPGAGEAAALRALLEAARLLLKERGPRSMGPLLDPGGHRLRRLPGLRDAACHSAAIVAFLDASDAPAGAVDFDPGTRAHALAERVRGLF</sequence>
<reference evidence="2" key="1">
    <citation type="submission" date="2021-01" db="EMBL/GenBank/DDBJ databases">
        <authorList>
            <person name="Eckstrom K.M.E."/>
        </authorList>
    </citation>
    <scope>NUCLEOTIDE SEQUENCE</scope>
    <source>
        <strain evidence="2">UVCC 0001</strain>
    </source>
</reference>
<comment type="caution">
    <text evidence="2">The sequence shown here is derived from an EMBL/GenBank/DDBJ whole genome shotgun (WGS) entry which is preliminary data.</text>
</comment>
<dbReference type="InterPro" id="IPR008709">
    <property type="entry name" value="Neurochondrin"/>
</dbReference>
<feature type="region of interest" description="Disordered" evidence="1">
    <location>
        <begin position="341"/>
        <end position="374"/>
    </location>
</feature>
<dbReference type="PANTHER" id="PTHR13109">
    <property type="entry name" value="NEUROCHONDRIN"/>
    <property type="match status" value="1"/>
</dbReference>
<dbReference type="Proteomes" id="UP001255856">
    <property type="component" value="Unassembled WGS sequence"/>
</dbReference>
<name>A0AAD9IKR4_PROWI</name>
<dbReference type="Pfam" id="PF05536">
    <property type="entry name" value="Neurochondrin"/>
    <property type="match status" value="1"/>
</dbReference>
<evidence type="ECO:0000313" key="2">
    <source>
        <dbReference type="EMBL" id="KAK2079348.1"/>
    </source>
</evidence>
<evidence type="ECO:0000256" key="1">
    <source>
        <dbReference type="SAM" id="MobiDB-lite"/>
    </source>
</evidence>
<dbReference type="PANTHER" id="PTHR13109:SF7">
    <property type="entry name" value="NEUROCHONDRIN"/>
    <property type="match status" value="1"/>
</dbReference>